<keyword evidence="1" id="KW-0472">Membrane</keyword>
<organism evidence="2">
    <name type="scientific">marine sediment metagenome</name>
    <dbReference type="NCBI Taxonomy" id="412755"/>
    <lineage>
        <taxon>unclassified sequences</taxon>
        <taxon>metagenomes</taxon>
        <taxon>ecological metagenomes</taxon>
    </lineage>
</organism>
<reference evidence="2" key="1">
    <citation type="journal article" date="2015" name="Nature">
        <title>Complex archaea that bridge the gap between prokaryotes and eukaryotes.</title>
        <authorList>
            <person name="Spang A."/>
            <person name="Saw J.H."/>
            <person name="Jorgensen S.L."/>
            <person name="Zaremba-Niedzwiedzka K."/>
            <person name="Martijn J."/>
            <person name="Lind A.E."/>
            <person name="van Eijk R."/>
            <person name="Schleper C."/>
            <person name="Guy L."/>
            <person name="Ettema T.J."/>
        </authorList>
    </citation>
    <scope>NUCLEOTIDE SEQUENCE</scope>
</reference>
<evidence type="ECO:0000313" key="2">
    <source>
        <dbReference type="EMBL" id="KKM71036.1"/>
    </source>
</evidence>
<feature type="transmembrane region" description="Helical" evidence="1">
    <location>
        <begin position="36"/>
        <end position="56"/>
    </location>
</feature>
<proteinExistence type="predicted"/>
<protein>
    <submittedName>
        <fullName evidence="2">Uncharacterized protein</fullName>
    </submittedName>
</protein>
<gene>
    <name evidence="2" type="ORF">LCGC14_1434650</name>
</gene>
<accession>A0A0F9K8S0</accession>
<keyword evidence="1" id="KW-1133">Transmembrane helix</keyword>
<dbReference type="EMBL" id="LAZR01009709">
    <property type="protein sequence ID" value="KKM71036.1"/>
    <property type="molecule type" value="Genomic_DNA"/>
</dbReference>
<name>A0A0F9K8S0_9ZZZZ</name>
<keyword evidence="1" id="KW-0812">Transmembrane</keyword>
<comment type="caution">
    <text evidence="2">The sequence shown here is derived from an EMBL/GenBank/DDBJ whole genome shotgun (WGS) entry which is preliminary data.</text>
</comment>
<sequence>MKVLKMIFCALSIAASVALLALVVSTSLIPIHLLDALYVIGVIGLVSGTGTYIMIIRED</sequence>
<evidence type="ECO:0000256" key="1">
    <source>
        <dbReference type="SAM" id="Phobius"/>
    </source>
</evidence>
<dbReference type="AlphaFoldDB" id="A0A0F9K8S0"/>